<accession>F2BCW2</accession>
<name>F2BCW2_9NEIS</name>
<dbReference type="AlphaFoldDB" id="F2BCW2"/>
<keyword evidence="2" id="KW-1185">Reference proteome</keyword>
<dbReference type="EMBL" id="AFAY01000031">
    <property type="protein sequence ID" value="EGF10711.1"/>
    <property type="molecule type" value="Genomic_DNA"/>
</dbReference>
<organism evidence="1 2">
    <name type="scientific">Neisseria bacilliformis ATCC BAA-1200</name>
    <dbReference type="NCBI Taxonomy" id="888742"/>
    <lineage>
        <taxon>Bacteria</taxon>
        <taxon>Pseudomonadati</taxon>
        <taxon>Pseudomonadota</taxon>
        <taxon>Betaproteobacteria</taxon>
        <taxon>Neisseriales</taxon>
        <taxon>Neisseriaceae</taxon>
        <taxon>Neisseria</taxon>
    </lineage>
</organism>
<dbReference type="Proteomes" id="UP000004105">
    <property type="component" value="Unassembled WGS sequence"/>
</dbReference>
<comment type="caution">
    <text evidence="1">The sequence shown here is derived from an EMBL/GenBank/DDBJ whole genome shotgun (WGS) entry which is preliminary data.</text>
</comment>
<evidence type="ECO:0000313" key="2">
    <source>
        <dbReference type="Proteomes" id="UP000004105"/>
    </source>
</evidence>
<dbReference type="HOGENOM" id="CLU_3313190_0_0_4"/>
<proteinExistence type="predicted"/>
<evidence type="ECO:0000313" key="1">
    <source>
        <dbReference type="EMBL" id="EGF10711.1"/>
    </source>
</evidence>
<reference evidence="1 2" key="1">
    <citation type="submission" date="2011-02" db="EMBL/GenBank/DDBJ databases">
        <authorList>
            <person name="Muzny D."/>
            <person name="Qin X."/>
            <person name="Deng J."/>
            <person name="Jiang H."/>
            <person name="Liu Y."/>
            <person name="Qu J."/>
            <person name="Song X.-Z."/>
            <person name="Zhang L."/>
            <person name="Thornton R."/>
            <person name="Coyle M."/>
            <person name="Francisco L."/>
            <person name="Jackson L."/>
            <person name="Javaid M."/>
            <person name="Korchina V."/>
            <person name="Kovar C."/>
            <person name="Mata R."/>
            <person name="Mathew T."/>
            <person name="Ngo R."/>
            <person name="Nguyen L."/>
            <person name="Nguyen N."/>
            <person name="Okwuonu G."/>
            <person name="Ongeri F."/>
            <person name="Pham C."/>
            <person name="Simmons D."/>
            <person name="Wilczek-Boney K."/>
            <person name="Hale W."/>
            <person name="Jakkamsetti A."/>
            <person name="Pham P."/>
            <person name="Ruth R."/>
            <person name="San Lucas F."/>
            <person name="Warren J."/>
            <person name="Zhang J."/>
            <person name="Zhao Z."/>
            <person name="Zhou C."/>
            <person name="Zhu D."/>
            <person name="Lee S."/>
            <person name="Bess C."/>
            <person name="Blankenburg K."/>
            <person name="Forbes L."/>
            <person name="Fu Q."/>
            <person name="Gubbala S."/>
            <person name="Hirani K."/>
            <person name="Jayaseelan J.C."/>
            <person name="Lara F."/>
            <person name="Munidasa M."/>
            <person name="Palculict T."/>
            <person name="Patil S."/>
            <person name="Pu L.-L."/>
            <person name="Saada N."/>
            <person name="Tang L."/>
            <person name="Weissenberger G."/>
            <person name="Zhu Y."/>
            <person name="Hemphill L."/>
            <person name="Shang Y."/>
            <person name="Youmans B."/>
            <person name="Ayvaz T."/>
            <person name="Ross M."/>
            <person name="Santibanez J."/>
            <person name="Aqrawi P."/>
            <person name="Gross S."/>
            <person name="Joshi V."/>
            <person name="Fowler G."/>
            <person name="Nazareth L."/>
            <person name="Reid J."/>
            <person name="Worley K."/>
            <person name="Petrosino J."/>
            <person name="Highlander S."/>
            <person name="Gibbs R."/>
        </authorList>
    </citation>
    <scope>NUCLEOTIDE SEQUENCE [LARGE SCALE GENOMIC DNA]</scope>
    <source>
        <strain evidence="1 2">ATCC BAA-1200</strain>
    </source>
</reference>
<protein>
    <submittedName>
        <fullName evidence="1">Uncharacterized protein</fullName>
    </submittedName>
</protein>
<gene>
    <name evidence="1" type="ORF">HMPREF9123_1592</name>
</gene>
<sequence>MFEIIKFVILYQTKQIQTFYKNGRKKPLYEKFNIFSDFT</sequence>